<dbReference type="GO" id="GO:0030163">
    <property type="term" value="P:protein catabolic process"/>
    <property type="evidence" value="ECO:0007669"/>
    <property type="project" value="InterPro"/>
</dbReference>
<dbReference type="PROSITE" id="PS51786">
    <property type="entry name" value="LON_PROTEOLYTIC"/>
    <property type="match status" value="1"/>
</dbReference>
<dbReference type="GO" id="GO:0006508">
    <property type="term" value="P:proteolysis"/>
    <property type="evidence" value="ECO:0007669"/>
    <property type="project" value="UniProtKB-KW"/>
</dbReference>
<dbReference type="Pfam" id="PF05362">
    <property type="entry name" value="Lon_C"/>
    <property type="match status" value="1"/>
</dbReference>
<gene>
    <name evidence="5" type="ORF">ARMA_0995</name>
</gene>
<dbReference type="GO" id="GO:0004252">
    <property type="term" value="F:serine-type endopeptidase activity"/>
    <property type="evidence" value="ECO:0007669"/>
    <property type="project" value="UniProtKB-UniRule"/>
</dbReference>
<dbReference type="InterPro" id="IPR046843">
    <property type="entry name" value="LonB_AAA-LID"/>
</dbReference>
<dbReference type="EC" id="3.4.21.53" evidence="2"/>
<evidence type="ECO:0000256" key="3">
    <source>
        <dbReference type="SAM" id="MobiDB-lite"/>
    </source>
</evidence>
<reference evidence="6" key="1">
    <citation type="submission" date="2015-08" db="EMBL/GenBank/DDBJ databases">
        <title>Draft Genome Sequence of a Heterotrophic Facultative Anaerobic Bacterium Ardenticatena maritima Strain 110S.</title>
        <authorList>
            <person name="Kawaichi S."/>
            <person name="Yoshida T."/>
            <person name="Sako Y."/>
            <person name="Nakamura R."/>
        </authorList>
    </citation>
    <scope>NUCLEOTIDE SEQUENCE [LARGE SCALE GENOMIC DNA]</scope>
    <source>
        <strain evidence="6">110S</strain>
    </source>
</reference>
<feature type="active site" evidence="2">
    <location>
        <position position="660"/>
    </location>
</feature>
<feature type="compositionally biased region" description="Acidic residues" evidence="3">
    <location>
        <begin position="839"/>
        <end position="851"/>
    </location>
</feature>
<dbReference type="RefSeq" id="WP_054492482.1">
    <property type="nucleotide sequence ID" value="NZ_BBZA01000063.1"/>
</dbReference>
<dbReference type="Gene3D" id="1.10.8.60">
    <property type="match status" value="1"/>
</dbReference>
<keyword evidence="1 2" id="KW-0645">Protease</keyword>
<dbReference type="Pfam" id="PF20437">
    <property type="entry name" value="LonC_helical"/>
    <property type="match status" value="1"/>
</dbReference>
<dbReference type="OrthoDB" id="9758568at2"/>
<dbReference type="Gene3D" id="3.30.230.10">
    <property type="match status" value="1"/>
</dbReference>
<comment type="catalytic activity">
    <reaction evidence="2">
        <text>Hydrolysis of proteins in presence of ATP.</text>
        <dbReference type="EC" id="3.4.21.53"/>
    </reaction>
</comment>
<evidence type="ECO:0000256" key="2">
    <source>
        <dbReference type="PROSITE-ProRule" id="PRU01122"/>
    </source>
</evidence>
<dbReference type="Proteomes" id="UP000037784">
    <property type="component" value="Unassembled WGS sequence"/>
</dbReference>
<evidence type="ECO:0000259" key="4">
    <source>
        <dbReference type="PROSITE" id="PS51786"/>
    </source>
</evidence>
<dbReference type="InterPro" id="IPR041699">
    <property type="entry name" value="AAA_32"/>
</dbReference>
<dbReference type="Pfam" id="PF13654">
    <property type="entry name" value="AAA_32"/>
    <property type="match status" value="1"/>
</dbReference>
<dbReference type="InterPro" id="IPR014721">
    <property type="entry name" value="Ribsml_uS5_D2-typ_fold_subgr"/>
</dbReference>
<dbReference type="EMBL" id="BBZA01000063">
    <property type="protein sequence ID" value="GAP62572.1"/>
    <property type="molecule type" value="Genomic_DNA"/>
</dbReference>
<dbReference type="SUPFAM" id="SSF54211">
    <property type="entry name" value="Ribosomal protein S5 domain 2-like"/>
    <property type="match status" value="1"/>
</dbReference>
<dbReference type="InterPro" id="IPR046844">
    <property type="entry name" value="Lon-like_helical"/>
</dbReference>
<dbReference type="PRINTS" id="PR00830">
    <property type="entry name" value="ENDOLAPTASE"/>
</dbReference>
<name>A0A0M8K7X4_9CHLR</name>
<sequence>METPNISRYRLSPDRLRTPCTPANFAFSTTDDIPPIREFIGQQRAIRAVEFGLGIQRPGFNIYVMGPEGSGKESLVRQFLAQCAQNAPTPDDWAYVHNFHAPDHPRALRFPAGSATRFANDMRRLLDEALPALVAAFESPEYRQLRKRLEREVDAPRRRAFQDLQQAANAQGLAIVEGDETLEIVPIHEGDVMSPEQYRQLPPQEQERLRQAQADIEAQLEELLVQIPAWQRTFRQQERALMRQVAEVTLTPLFDDLREAYADLPDVLDYLDTVKRDMLEHIPTLLNIGARDPFTTEGAEALQTQLFLRRYAVNVLVDNSQQQGAPIVTLMFPSYFQLVGRIDQIMQNGSIISDFTMIHAGALHKANGGYLLIEADDLFHEPYAWDALKRALRHGHIHIETPDAMLDRNAAKTLEPDPIPLNTKVILLGERGLYYFLRDIDDDFGELFKVVADFENDMPRTPEMEQQYAKLIATLVQKNGLRPATRAAVLRLIETSARWAGDAQRLSAQLRDVEDVLQEADYHAAQENARHIHTRHIQRALAAREERLARYRDAVWRDILDGLTRVQVQGKAVGQLNGLAVREVGGYAFGHPSRITARVWIGHGNVVDIDRETNMAGPIHNKGLLTILGLLNGRYANEIPLAFSASLTFEQSYDGIEGDSASVAELCTLLSAITNVPAKQSLAVTGSIDQFGVIQPIGAVNEKIEGFFAICNALGLTGDQGVIIPSANVRHLMLSDEVVQAVEAGRFHIYAVETLEDVIELLFDMPAGTPDEHGAYPEGTFNALLVEKLTEFARKRATYDKRFHREDEEEEEKKEEWGAHPAEEDDEQSDTPKGAPESDKDENDPQEEATA</sequence>
<evidence type="ECO:0000313" key="6">
    <source>
        <dbReference type="Proteomes" id="UP000037784"/>
    </source>
</evidence>
<dbReference type="GO" id="GO:0004176">
    <property type="term" value="F:ATP-dependent peptidase activity"/>
    <property type="evidence" value="ECO:0007669"/>
    <property type="project" value="UniProtKB-UniRule"/>
</dbReference>
<keyword evidence="6" id="KW-1185">Reference proteome</keyword>
<dbReference type="InterPro" id="IPR020568">
    <property type="entry name" value="Ribosomal_Su5_D2-typ_SF"/>
</dbReference>
<dbReference type="InterPro" id="IPR027065">
    <property type="entry name" value="Lon_Prtase"/>
</dbReference>
<evidence type="ECO:0000256" key="1">
    <source>
        <dbReference type="ARBA" id="ARBA00022670"/>
    </source>
</evidence>
<keyword evidence="2" id="KW-0378">Hydrolase</keyword>
<dbReference type="GO" id="GO:0005524">
    <property type="term" value="F:ATP binding"/>
    <property type="evidence" value="ECO:0007669"/>
    <property type="project" value="InterPro"/>
</dbReference>
<feature type="domain" description="Lon proteolytic" evidence="4">
    <location>
        <begin position="570"/>
        <end position="765"/>
    </location>
</feature>
<dbReference type="InParanoid" id="A0A0M8K7X4"/>
<dbReference type="Gene3D" id="3.40.50.300">
    <property type="entry name" value="P-loop containing nucleotide triphosphate hydrolases"/>
    <property type="match status" value="2"/>
</dbReference>
<dbReference type="AlphaFoldDB" id="A0A0M8K7X4"/>
<comment type="caution">
    <text evidence="5">The sequence shown here is derived from an EMBL/GenBank/DDBJ whole genome shotgun (WGS) entry which is preliminary data.</text>
</comment>
<protein>
    <recommendedName>
        <fullName evidence="2">endopeptidase La</fullName>
        <ecNumber evidence="2">3.4.21.53</ecNumber>
    </recommendedName>
</protein>
<dbReference type="Pfam" id="PF20436">
    <property type="entry name" value="LonB_AAA-LID"/>
    <property type="match status" value="1"/>
</dbReference>
<comment type="similarity">
    <text evidence="2">Belongs to the peptidase S16 family.</text>
</comment>
<dbReference type="PANTHER" id="PTHR10046">
    <property type="entry name" value="ATP DEPENDENT LON PROTEASE FAMILY MEMBER"/>
    <property type="match status" value="1"/>
</dbReference>
<dbReference type="InterPro" id="IPR027417">
    <property type="entry name" value="P-loop_NTPase"/>
</dbReference>
<accession>A0A0M8K7X4</accession>
<proteinExistence type="inferred from homology"/>
<dbReference type="InterPro" id="IPR008269">
    <property type="entry name" value="Lon_proteolytic"/>
</dbReference>
<organism evidence="5 6">
    <name type="scientific">Ardenticatena maritima</name>
    <dbReference type="NCBI Taxonomy" id="872965"/>
    <lineage>
        <taxon>Bacteria</taxon>
        <taxon>Bacillati</taxon>
        <taxon>Chloroflexota</taxon>
        <taxon>Ardenticatenia</taxon>
        <taxon>Ardenticatenales</taxon>
        <taxon>Ardenticatenaceae</taxon>
        <taxon>Ardenticatena</taxon>
    </lineage>
</organism>
<feature type="region of interest" description="Disordered" evidence="3">
    <location>
        <begin position="800"/>
        <end position="851"/>
    </location>
</feature>
<feature type="active site" evidence="2">
    <location>
        <position position="703"/>
    </location>
</feature>
<evidence type="ECO:0000313" key="5">
    <source>
        <dbReference type="EMBL" id="GAP62572.1"/>
    </source>
</evidence>
<dbReference type="SUPFAM" id="SSF52540">
    <property type="entry name" value="P-loop containing nucleoside triphosphate hydrolases"/>
    <property type="match status" value="1"/>
</dbReference>
<keyword evidence="2" id="KW-0720">Serine protease</keyword>